<evidence type="ECO:0000313" key="4">
    <source>
        <dbReference type="Proteomes" id="UP000001982"/>
    </source>
</evidence>
<reference evidence="3 4" key="1">
    <citation type="submission" date="2006-03" db="EMBL/GenBank/DDBJ databases">
        <title>Complete sequence of Shewanella denitrificans OS217.</title>
        <authorList>
            <consortium name="US DOE Joint Genome Institute"/>
            <person name="Copeland A."/>
            <person name="Lucas S."/>
            <person name="Lapidus A."/>
            <person name="Barry K."/>
            <person name="Detter J.C."/>
            <person name="Glavina del Rio T."/>
            <person name="Hammon N."/>
            <person name="Israni S."/>
            <person name="Dalin E."/>
            <person name="Tice H."/>
            <person name="Pitluck S."/>
            <person name="Brettin T."/>
            <person name="Bruce D."/>
            <person name="Han C."/>
            <person name="Tapia R."/>
            <person name="Gilna P."/>
            <person name="Kiss H."/>
            <person name="Schmutz J."/>
            <person name="Larimer F."/>
            <person name="Land M."/>
            <person name="Hauser L."/>
            <person name="Kyrpides N."/>
            <person name="Lykidis A."/>
            <person name="Richardson P."/>
        </authorList>
    </citation>
    <scope>NUCLEOTIDE SEQUENCE [LARGE SCALE GENOMIC DNA]</scope>
    <source>
        <strain evidence="4">OS217 / ATCC BAA-1090 / DSM 15013</strain>
    </source>
</reference>
<accession>Q12QM1</accession>
<dbReference type="RefSeq" id="WP_011495419.1">
    <property type="nucleotide sequence ID" value="NC_007954.1"/>
</dbReference>
<dbReference type="InterPro" id="IPR007801">
    <property type="entry name" value="MbnB/TglH/ChrH"/>
</dbReference>
<sequence length="319" mass="36354">MDDAVITQPFLGFGLGLRTDHFEHILQHQPDIDWFEVLSENYLVAGGKPRYYLEAIAEQYPVVMHGVSMSIGSSDPLDMTYLTALKKLSNDIKPKWISDHICWTSIHGINSHDLLPLPYTDETVTHVAERVAQVQDFLGERILLENVSSYLSYKDSTMDEWQFLSRVAEEADSLILLDINNIYVSARNHHFDPMTYLERIDARRVQQFHLAGHSDYGDYVIDTHDHDIPTSVWDLYQAALKRFGPVSTMIERDANIPAFPALYQELRHAQALANQTLPGNPELQRSRLGSQRCSSTENTNTNTHIKPLAYRKPLAGEMS</sequence>
<dbReference type="NCBIfam" id="NF003818">
    <property type="entry name" value="PRK05409.1"/>
    <property type="match status" value="1"/>
</dbReference>
<dbReference type="OrthoDB" id="9763101at2"/>
<keyword evidence="4" id="KW-1185">Reference proteome</keyword>
<dbReference type="HAMAP" id="MF_00697">
    <property type="entry name" value="UPF0276"/>
    <property type="match status" value="1"/>
</dbReference>
<comment type="similarity">
    <text evidence="1">Belongs to the UPF0276 family.</text>
</comment>
<gene>
    <name evidence="3" type="ordered locus">Sden_0967</name>
</gene>
<evidence type="ECO:0000256" key="2">
    <source>
        <dbReference type="SAM" id="MobiDB-lite"/>
    </source>
</evidence>
<dbReference type="STRING" id="318161.Sden_0967"/>
<dbReference type="PANTHER" id="PTHR42194:SF1">
    <property type="entry name" value="UPF0276 PROTEIN HI_1600"/>
    <property type="match status" value="1"/>
</dbReference>
<dbReference type="Gene3D" id="3.20.20.150">
    <property type="entry name" value="Divalent-metal-dependent TIM barrel enzymes"/>
    <property type="match status" value="1"/>
</dbReference>
<evidence type="ECO:0000313" key="3">
    <source>
        <dbReference type="EMBL" id="ABE54255.1"/>
    </source>
</evidence>
<proteinExistence type="inferred from homology"/>
<dbReference type="Proteomes" id="UP000001982">
    <property type="component" value="Chromosome"/>
</dbReference>
<protein>
    <recommendedName>
        <fullName evidence="1">UPF0276 protein Sden_0967</fullName>
    </recommendedName>
</protein>
<name>Q12QM1_SHEDO</name>
<dbReference type="PANTHER" id="PTHR42194">
    <property type="entry name" value="UPF0276 PROTEIN HI_1600"/>
    <property type="match status" value="1"/>
</dbReference>
<dbReference type="HOGENOM" id="CLU_064263_0_0_6"/>
<organism evidence="3 4">
    <name type="scientific">Shewanella denitrificans (strain OS217 / ATCC BAA-1090 / DSM 15013)</name>
    <dbReference type="NCBI Taxonomy" id="318161"/>
    <lineage>
        <taxon>Bacteria</taxon>
        <taxon>Pseudomonadati</taxon>
        <taxon>Pseudomonadota</taxon>
        <taxon>Gammaproteobacteria</taxon>
        <taxon>Alteromonadales</taxon>
        <taxon>Shewanellaceae</taxon>
        <taxon>Shewanella</taxon>
    </lineage>
</organism>
<dbReference type="KEGG" id="sdn:Sden_0967"/>
<feature type="compositionally biased region" description="Polar residues" evidence="2">
    <location>
        <begin position="287"/>
        <end position="304"/>
    </location>
</feature>
<dbReference type="Pfam" id="PF05114">
    <property type="entry name" value="MbnB_TglH_ChrH"/>
    <property type="match status" value="1"/>
</dbReference>
<dbReference type="EMBL" id="CP000302">
    <property type="protein sequence ID" value="ABE54255.1"/>
    <property type="molecule type" value="Genomic_DNA"/>
</dbReference>
<evidence type="ECO:0000256" key="1">
    <source>
        <dbReference type="HAMAP-Rule" id="MF_00697"/>
    </source>
</evidence>
<dbReference type="eggNOG" id="COG3220">
    <property type="taxonomic scope" value="Bacteria"/>
</dbReference>
<feature type="region of interest" description="Disordered" evidence="2">
    <location>
        <begin position="278"/>
        <end position="319"/>
    </location>
</feature>
<dbReference type="AlphaFoldDB" id="Q12QM1"/>